<evidence type="ECO:0000256" key="2">
    <source>
        <dbReference type="SAM" id="MobiDB-lite"/>
    </source>
</evidence>
<dbReference type="InterPro" id="IPR003615">
    <property type="entry name" value="HNH_nuc"/>
</dbReference>
<accession>A0ABY8C401</accession>
<dbReference type="Gene3D" id="1.10.30.50">
    <property type="match status" value="1"/>
</dbReference>
<feature type="domain" description="HNH nuclease" evidence="3">
    <location>
        <begin position="402"/>
        <end position="454"/>
    </location>
</feature>
<gene>
    <name evidence="4" type="ORF">PU630_03095</name>
</gene>
<reference evidence="4 5" key="1">
    <citation type="submission" date="2023-03" db="EMBL/GenBank/DDBJ databases">
        <title>Genome sequence of Microbacterium sp. KACC 23027.</title>
        <authorList>
            <person name="Kim S."/>
            <person name="Heo J."/>
            <person name="Kwon S.-W."/>
        </authorList>
    </citation>
    <scope>NUCLEOTIDE SEQUENCE [LARGE SCALE GENOMIC DNA]</scope>
    <source>
        <strain evidence="4 5">KACC 23027</strain>
    </source>
</reference>
<feature type="region of interest" description="Disordered" evidence="2">
    <location>
        <begin position="324"/>
        <end position="357"/>
    </location>
</feature>
<keyword evidence="5" id="KW-1185">Reference proteome</keyword>
<evidence type="ECO:0000313" key="5">
    <source>
        <dbReference type="Proteomes" id="UP001214553"/>
    </source>
</evidence>
<dbReference type="Proteomes" id="UP001214553">
    <property type="component" value="Chromosome"/>
</dbReference>
<organism evidence="4 5">
    <name type="scientific">Microbacterium horticulturae</name>
    <dbReference type="NCBI Taxonomy" id="3028316"/>
    <lineage>
        <taxon>Bacteria</taxon>
        <taxon>Bacillati</taxon>
        <taxon>Actinomycetota</taxon>
        <taxon>Actinomycetes</taxon>
        <taxon>Micrococcales</taxon>
        <taxon>Microbacteriaceae</taxon>
        <taxon>Microbacterium</taxon>
    </lineage>
</organism>
<proteinExistence type="inferred from homology"/>
<dbReference type="Pfam" id="PF01844">
    <property type="entry name" value="HNH"/>
    <property type="match status" value="1"/>
</dbReference>
<feature type="compositionally biased region" description="Basic and acidic residues" evidence="2">
    <location>
        <begin position="273"/>
        <end position="285"/>
    </location>
</feature>
<dbReference type="RefSeq" id="WP_275278892.1">
    <property type="nucleotide sequence ID" value="NZ_CP119108.1"/>
</dbReference>
<evidence type="ECO:0000256" key="1">
    <source>
        <dbReference type="ARBA" id="ARBA00023450"/>
    </source>
</evidence>
<dbReference type="CDD" id="cd00085">
    <property type="entry name" value="HNHc"/>
    <property type="match status" value="1"/>
</dbReference>
<dbReference type="Pfam" id="PF02720">
    <property type="entry name" value="DUF222"/>
    <property type="match status" value="1"/>
</dbReference>
<evidence type="ECO:0000259" key="3">
    <source>
        <dbReference type="SMART" id="SM00507"/>
    </source>
</evidence>
<dbReference type="EMBL" id="CP119108">
    <property type="protein sequence ID" value="WEG09568.1"/>
    <property type="molecule type" value="Genomic_DNA"/>
</dbReference>
<dbReference type="InterPro" id="IPR003870">
    <property type="entry name" value="DUF222"/>
</dbReference>
<comment type="similarity">
    <text evidence="1">Belongs to the Rv1128c/1148c/1588c/1702c/1945/3466 family.</text>
</comment>
<sequence length="518" mass="56439">MNTAPADLIETLTGLDSTLSDIVHESLAADAVRTLSDTELLELTRVTEALGRRVDALRITTAAEVDDRSRTELGEERLSARSGCSTAADLLCRVTGIASSTARARIRQGRAVAVRTTLTGQPLPARFLTVREALIDGGIGVDSITAITSILNPIADRTDPAQWAAAEYELTAAATGNSTDQAPACTADETRIQAKVWELVLDPDGTLPDFERAARKRALRFGPDQGGIRPVNGWILSDIYEQFRHLSDAMTNPRVTTLPDPSGGVAFSENPEGEAHTHDEPRDPRTHAQKLHDVLATILNIAVRSADAPTLGGAAPVTVITIDDNDLHPDRHDTSEHDDHDQDRDRDREGEESVGFINGTDCTVPAFVARQAACNAGTQHLLFGTDGRIIALGTPNRTFNANQRKAIIARDGTCIIPGCNMPATWCEIHHVIPHSKGGPTHVDNGVPLCWWHHRTIETSGWQIRMVDGLPQVRAPRNLDPTDTWRPTHGSLHRARNTLRRRLNSSRTRAPATEQIRRT</sequence>
<feature type="compositionally biased region" description="Basic and acidic residues" evidence="2">
    <location>
        <begin position="325"/>
        <end position="351"/>
    </location>
</feature>
<protein>
    <submittedName>
        <fullName evidence="4">DUF222 domain-containing protein</fullName>
    </submittedName>
</protein>
<name>A0ABY8C401_9MICO</name>
<feature type="region of interest" description="Disordered" evidence="2">
    <location>
        <begin position="252"/>
        <end position="285"/>
    </location>
</feature>
<evidence type="ECO:0000313" key="4">
    <source>
        <dbReference type="EMBL" id="WEG09568.1"/>
    </source>
</evidence>
<dbReference type="SMART" id="SM00507">
    <property type="entry name" value="HNHc"/>
    <property type="match status" value="1"/>
</dbReference>
<dbReference type="InterPro" id="IPR002711">
    <property type="entry name" value="HNH"/>
</dbReference>